<dbReference type="PANTHER" id="PTHR11157">
    <property type="entry name" value="FATTY ACID ACYL TRANSFERASE-RELATED"/>
    <property type="match status" value="1"/>
</dbReference>
<keyword evidence="6 12" id="KW-0276">Fatty acid metabolism</keyword>
<dbReference type="GO" id="GO:0034625">
    <property type="term" value="P:fatty acid elongation, monounsaturated fatty acid"/>
    <property type="evidence" value="ECO:0007669"/>
    <property type="project" value="TreeGrafter"/>
</dbReference>
<evidence type="ECO:0000256" key="4">
    <source>
        <dbReference type="ARBA" id="ARBA00022679"/>
    </source>
</evidence>
<evidence type="ECO:0000256" key="8">
    <source>
        <dbReference type="ARBA" id="ARBA00023098"/>
    </source>
</evidence>
<dbReference type="RefSeq" id="XP_040628907.1">
    <property type="nucleotide sequence ID" value="XM_040772785.1"/>
</dbReference>
<dbReference type="PANTHER" id="PTHR11157:SF134">
    <property type="entry name" value="ELONGATION OF FATTY ACIDS PROTEIN 1-RELATED"/>
    <property type="match status" value="1"/>
</dbReference>
<dbReference type="GO" id="GO:0030148">
    <property type="term" value="P:sphingolipid biosynthetic process"/>
    <property type="evidence" value="ECO:0007669"/>
    <property type="project" value="TreeGrafter"/>
</dbReference>
<dbReference type="GO" id="GO:0005789">
    <property type="term" value="C:endoplasmic reticulum membrane"/>
    <property type="evidence" value="ECO:0007669"/>
    <property type="project" value="TreeGrafter"/>
</dbReference>
<keyword evidence="4 12" id="KW-0808">Transferase</keyword>
<evidence type="ECO:0000256" key="7">
    <source>
        <dbReference type="ARBA" id="ARBA00022989"/>
    </source>
</evidence>
<feature type="transmembrane region" description="Helical" evidence="12">
    <location>
        <begin position="33"/>
        <end position="53"/>
    </location>
</feature>
<organism evidence="13 14">
    <name type="scientific">Dacryopinax primogenitus (strain DJM 731)</name>
    <name type="common">Brown rot fungus</name>
    <dbReference type="NCBI Taxonomy" id="1858805"/>
    <lineage>
        <taxon>Eukaryota</taxon>
        <taxon>Fungi</taxon>
        <taxon>Dikarya</taxon>
        <taxon>Basidiomycota</taxon>
        <taxon>Agaricomycotina</taxon>
        <taxon>Dacrymycetes</taxon>
        <taxon>Dacrymycetales</taxon>
        <taxon>Dacrymycetaceae</taxon>
        <taxon>Dacryopinax</taxon>
    </lineage>
</organism>
<evidence type="ECO:0000256" key="3">
    <source>
        <dbReference type="ARBA" id="ARBA00022516"/>
    </source>
</evidence>
<dbReference type="STRING" id="1858805.M5G1D8"/>
<dbReference type="GO" id="GO:0034626">
    <property type="term" value="P:fatty acid elongation, polyunsaturated fatty acid"/>
    <property type="evidence" value="ECO:0007669"/>
    <property type="project" value="TreeGrafter"/>
</dbReference>
<evidence type="ECO:0000256" key="12">
    <source>
        <dbReference type="RuleBase" id="RU361115"/>
    </source>
</evidence>
<evidence type="ECO:0000313" key="14">
    <source>
        <dbReference type="Proteomes" id="UP000030653"/>
    </source>
</evidence>
<dbReference type="InterPro" id="IPR030457">
    <property type="entry name" value="ELO_CS"/>
</dbReference>
<gene>
    <name evidence="13" type="ORF">DACRYDRAFT_22410</name>
</gene>
<feature type="transmembrane region" description="Helical" evidence="12">
    <location>
        <begin position="167"/>
        <end position="188"/>
    </location>
</feature>
<dbReference type="HOGENOM" id="CLU_048483_6_1_1"/>
<keyword evidence="9 12" id="KW-0472">Membrane</keyword>
<keyword evidence="14" id="KW-1185">Reference proteome</keyword>
<sequence>MEVPNLADIILALDILPPVPIYLKQWVHGESPISTWPVVTGWLVGYLGVIFGIREIMKPYKPLKLNGLFQIHNLFLVTVSALVLVLMLEEILPHWYKHGFFSAICNTTAWTPRMEFYYIVNYYIKYVELIDTVFLVLKKKPLAFLHVFHHAATALLCFTQLEGRTSVSWVVISINLAVHVLMYYYYYATAGGAKIWWKKYLTTFQIVQFVIDLFVVYFATYSYFAATRWDAPSLGTCAGTEGAALFGCGLLTSYLFLFISFYINTYTKKGAKKAKGQHKTLRERINGSANGHVLDALANGKDPSVLDKVN</sequence>
<accession>M5G1D8</accession>
<evidence type="ECO:0000256" key="11">
    <source>
        <dbReference type="ARBA" id="ARBA00047375"/>
    </source>
</evidence>
<comment type="similarity">
    <text evidence="2 12">Belongs to the ELO family.</text>
</comment>
<evidence type="ECO:0000256" key="2">
    <source>
        <dbReference type="ARBA" id="ARBA00007263"/>
    </source>
</evidence>
<dbReference type="GeneID" id="63687847"/>
<dbReference type="OrthoDB" id="434092at2759"/>
<evidence type="ECO:0000256" key="6">
    <source>
        <dbReference type="ARBA" id="ARBA00022832"/>
    </source>
</evidence>
<name>M5G1D8_DACPD</name>
<keyword evidence="5 12" id="KW-0812">Transmembrane</keyword>
<dbReference type="AlphaFoldDB" id="M5G1D8"/>
<comment type="catalytic activity">
    <reaction evidence="11">
        <text>a very-long-chain acyl-CoA + malonyl-CoA + H(+) = a very-long-chain 3-oxoacyl-CoA + CO2 + CoA</text>
        <dbReference type="Rhea" id="RHEA:32727"/>
        <dbReference type="ChEBI" id="CHEBI:15378"/>
        <dbReference type="ChEBI" id="CHEBI:16526"/>
        <dbReference type="ChEBI" id="CHEBI:57287"/>
        <dbReference type="ChEBI" id="CHEBI:57384"/>
        <dbReference type="ChEBI" id="CHEBI:90725"/>
        <dbReference type="ChEBI" id="CHEBI:90736"/>
        <dbReference type="EC" id="2.3.1.199"/>
    </reaction>
</comment>
<dbReference type="GO" id="GO:0009922">
    <property type="term" value="F:fatty acid elongase activity"/>
    <property type="evidence" value="ECO:0007669"/>
    <property type="project" value="UniProtKB-EC"/>
</dbReference>
<evidence type="ECO:0000256" key="5">
    <source>
        <dbReference type="ARBA" id="ARBA00022692"/>
    </source>
</evidence>
<dbReference type="PROSITE" id="PS01188">
    <property type="entry name" value="ELO"/>
    <property type="match status" value="1"/>
</dbReference>
<dbReference type="InterPro" id="IPR002076">
    <property type="entry name" value="ELO_fam"/>
</dbReference>
<keyword evidence="7 12" id="KW-1133">Transmembrane helix</keyword>
<keyword evidence="3 12" id="KW-0444">Lipid biosynthesis</keyword>
<dbReference type="EMBL" id="JH795863">
    <property type="protein sequence ID" value="EJU02010.1"/>
    <property type="molecule type" value="Genomic_DNA"/>
</dbReference>
<dbReference type="Proteomes" id="UP000030653">
    <property type="component" value="Unassembled WGS sequence"/>
</dbReference>
<keyword evidence="10 12" id="KW-0275">Fatty acid biosynthesis</keyword>
<keyword evidence="8 12" id="KW-0443">Lipid metabolism</keyword>
<feature type="transmembrane region" description="Helical" evidence="12">
    <location>
        <begin position="244"/>
        <end position="263"/>
    </location>
</feature>
<dbReference type="EC" id="2.3.1.-" evidence="12"/>
<evidence type="ECO:0000256" key="1">
    <source>
        <dbReference type="ARBA" id="ARBA00004141"/>
    </source>
</evidence>
<evidence type="ECO:0000313" key="13">
    <source>
        <dbReference type="EMBL" id="EJU02010.1"/>
    </source>
</evidence>
<proteinExistence type="inferred from homology"/>
<feature type="transmembrane region" description="Helical" evidence="12">
    <location>
        <begin position="74"/>
        <end position="96"/>
    </location>
</feature>
<dbReference type="OMA" id="WTYFTST"/>
<feature type="transmembrane region" description="Helical" evidence="12">
    <location>
        <begin position="200"/>
        <end position="224"/>
    </location>
</feature>
<evidence type="ECO:0000256" key="9">
    <source>
        <dbReference type="ARBA" id="ARBA00023136"/>
    </source>
</evidence>
<dbReference type="Pfam" id="PF01151">
    <property type="entry name" value="ELO"/>
    <property type="match status" value="1"/>
</dbReference>
<comment type="catalytic activity">
    <reaction evidence="12">
        <text>an acyl-CoA + malonyl-CoA + H(+) = a 3-oxoacyl-CoA + CO2 + CoA</text>
        <dbReference type="Rhea" id="RHEA:50252"/>
        <dbReference type="ChEBI" id="CHEBI:15378"/>
        <dbReference type="ChEBI" id="CHEBI:16526"/>
        <dbReference type="ChEBI" id="CHEBI:57287"/>
        <dbReference type="ChEBI" id="CHEBI:57384"/>
        <dbReference type="ChEBI" id="CHEBI:58342"/>
        <dbReference type="ChEBI" id="CHEBI:90726"/>
    </reaction>
    <physiologicalReaction direction="left-to-right" evidence="12">
        <dbReference type="Rhea" id="RHEA:50253"/>
    </physiologicalReaction>
</comment>
<dbReference type="GO" id="GO:0019367">
    <property type="term" value="P:fatty acid elongation, saturated fatty acid"/>
    <property type="evidence" value="ECO:0007669"/>
    <property type="project" value="TreeGrafter"/>
</dbReference>
<dbReference type="GO" id="GO:0042761">
    <property type="term" value="P:very long-chain fatty acid biosynthetic process"/>
    <property type="evidence" value="ECO:0007669"/>
    <property type="project" value="TreeGrafter"/>
</dbReference>
<reference evidence="13 14" key="1">
    <citation type="journal article" date="2012" name="Science">
        <title>The Paleozoic origin of enzymatic lignin decomposition reconstructed from 31 fungal genomes.</title>
        <authorList>
            <person name="Floudas D."/>
            <person name="Binder M."/>
            <person name="Riley R."/>
            <person name="Barry K."/>
            <person name="Blanchette R.A."/>
            <person name="Henrissat B."/>
            <person name="Martinez A.T."/>
            <person name="Otillar R."/>
            <person name="Spatafora J.W."/>
            <person name="Yadav J.S."/>
            <person name="Aerts A."/>
            <person name="Benoit I."/>
            <person name="Boyd A."/>
            <person name="Carlson A."/>
            <person name="Copeland A."/>
            <person name="Coutinho P.M."/>
            <person name="de Vries R.P."/>
            <person name="Ferreira P."/>
            <person name="Findley K."/>
            <person name="Foster B."/>
            <person name="Gaskell J."/>
            <person name="Glotzer D."/>
            <person name="Gorecki P."/>
            <person name="Heitman J."/>
            <person name="Hesse C."/>
            <person name="Hori C."/>
            <person name="Igarashi K."/>
            <person name="Jurgens J.A."/>
            <person name="Kallen N."/>
            <person name="Kersten P."/>
            <person name="Kohler A."/>
            <person name="Kuees U."/>
            <person name="Kumar T.K.A."/>
            <person name="Kuo A."/>
            <person name="LaButti K."/>
            <person name="Larrondo L.F."/>
            <person name="Lindquist E."/>
            <person name="Ling A."/>
            <person name="Lombard V."/>
            <person name="Lucas S."/>
            <person name="Lundell T."/>
            <person name="Martin R."/>
            <person name="McLaughlin D.J."/>
            <person name="Morgenstern I."/>
            <person name="Morin E."/>
            <person name="Murat C."/>
            <person name="Nagy L.G."/>
            <person name="Nolan M."/>
            <person name="Ohm R.A."/>
            <person name="Patyshakuliyeva A."/>
            <person name="Rokas A."/>
            <person name="Ruiz-Duenas F.J."/>
            <person name="Sabat G."/>
            <person name="Salamov A."/>
            <person name="Samejima M."/>
            <person name="Schmutz J."/>
            <person name="Slot J.C."/>
            <person name="St John F."/>
            <person name="Stenlid J."/>
            <person name="Sun H."/>
            <person name="Sun S."/>
            <person name="Syed K."/>
            <person name="Tsang A."/>
            <person name="Wiebenga A."/>
            <person name="Young D."/>
            <person name="Pisabarro A."/>
            <person name="Eastwood D.C."/>
            <person name="Martin F."/>
            <person name="Cullen D."/>
            <person name="Grigoriev I.V."/>
            <person name="Hibbett D.S."/>
        </authorList>
    </citation>
    <scope>NUCLEOTIDE SEQUENCE [LARGE SCALE GENOMIC DNA]</scope>
    <source>
        <strain evidence="13 14">DJM-731 SS1</strain>
    </source>
</reference>
<comment type="subcellular location">
    <subcellularLocation>
        <location evidence="1">Membrane</location>
        <topology evidence="1">Multi-pass membrane protein</topology>
    </subcellularLocation>
</comment>
<protein>
    <recommendedName>
        <fullName evidence="12">Elongation of fatty acids protein</fullName>
        <ecNumber evidence="12">2.3.1.-</ecNumber>
    </recommendedName>
</protein>
<evidence type="ECO:0000256" key="10">
    <source>
        <dbReference type="ARBA" id="ARBA00023160"/>
    </source>
</evidence>